<dbReference type="AlphaFoldDB" id="A0A0A1XEH0"/>
<feature type="region of interest" description="Disordered" evidence="1">
    <location>
        <begin position="1"/>
        <end position="63"/>
    </location>
</feature>
<dbReference type="EMBL" id="GBXI01004976">
    <property type="protein sequence ID" value="JAD09316.1"/>
    <property type="molecule type" value="Transcribed_RNA"/>
</dbReference>
<accession>A0A0A1XEH0</accession>
<name>A0A0A1XEH0_ZEUCU</name>
<sequence>ETSETQSVEDNKTFSDSKLTRNLASPNRIFKSQKRMKDFGSNQSGDKDGDTKRPPWRAVSVSTLPKPDKNAILKAKLLDATRRLRAGKTSIGLQTLQIPTKLLRDVNLGTQKDLLLFKDMEIQTDGFSTKKRNNEEAFVLSYSVAQTTDYVKVSNAATQTLLPRIPGDIFLNTYLANYENTKYLKNMNDIKKKLVSKDCVERNKKLPVDADGSFDSGLKESVSNTETNMEELRKTNFLPKLKQPTFLSWNFGYGDLTDEINSRKCVPYNIQANHSQRSFTSVYHGKNSYYIDYDWEVFLFSIDELLQEINRLINVIEDNISVKQYYNKSTVKSDHFKHQQLVMPSAEWLPLINKEENHLEEMMKEIKRKTIKCKYFNKHDSVN</sequence>
<gene>
    <name evidence="2" type="primary">hrcA</name>
    <name evidence="2" type="ORF">g.58212</name>
</gene>
<feature type="compositionally biased region" description="Basic and acidic residues" evidence="1">
    <location>
        <begin position="9"/>
        <end position="19"/>
    </location>
</feature>
<reference evidence="2" key="1">
    <citation type="submission" date="2014-11" db="EMBL/GenBank/DDBJ databases">
        <authorList>
            <person name="Geib S."/>
        </authorList>
    </citation>
    <scope>NUCLEOTIDE SEQUENCE</scope>
</reference>
<reference evidence="2" key="2">
    <citation type="journal article" date="2015" name="Gigascience">
        <title>Reconstructing a comprehensive transcriptome assembly of a white-pupal translocated strain of the pest fruit fly Bactrocera cucurbitae.</title>
        <authorList>
            <person name="Sim S.B."/>
            <person name="Calla B."/>
            <person name="Hall B."/>
            <person name="DeRego T."/>
            <person name="Geib S.M."/>
        </authorList>
    </citation>
    <scope>NUCLEOTIDE SEQUENCE</scope>
</reference>
<feature type="non-terminal residue" evidence="2">
    <location>
        <position position="1"/>
    </location>
</feature>
<protein>
    <submittedName>
        <fullName evidence="2">Heat-inducible transcription repressor HrcA</fullName>
    </submittedName>
</protein>
<organism evidence="2">
    <name type="scientific">Zeugodacus cucurbitae</name>
    <name type="common">Melon fruit fly</name>
    <name type="synonym">Bactrocera cucurbitae</name>
    <dbReference type="NCBI Taxonomy" id="28588"/>
    <lineage>
        <taxon>Eukaryota</taxon>
        <taxon>Metazoa</taxon>
        <taxon>Ecdysozoa</taxon>
        <taxon>Arthropoda</taxon>
        <taxon>Hexapoda</taxon>
        <taxon>Insecta</taxon>
        <taxon>Pterygota</taxon>
        <taxon>Neoptera</taxon>
        <taxon>Endopterygota</taxon>
        <taxon>Diptera</taxon>
        <taxon>Brachycera</taxon>
        <taxon>Muscomorpha</taxon>
        <taxon>Tephritoidea</taxon>
        <taxon>Tephritidae</taxon>
        <taxon>Zeugodacus</taxon>
        <taxon>Zeugodacus</taxon>
    </lineage>
</organism>
<evidence type="ECO:0000256" key="1">
    <source>
        <dbReference type="SAM" id="MobiDB-lite"/>
    </source>
</evidence>
<proteinExistence type="predicted"/>
<evidence type="ECO:0000313" key="2">
    <source>
        <dbReference type="EMBL" id="JAD09316.1"/>
    </source>
</evidence>